<dbReference type="PROSITE" id="PS51257">
    <property type="entry name" value="PROKAR_LIPOPROTEIN"/>
    <property type="match status" value="1"/>
</dbReference>
<dbReference type="EMBL" id="AOIV01000027">
    <property type="protein sequence ID" value="ELZ29802.1"/>
    <property type="molecule type" value="Genomic_DNA"/>
</dbReference>
<sequence length="196" mass="21207">MERAVNRRRYLAACGASLAALAGCNAPVDDGTTDPSGQVVNPGFESGLRGWLIGRHLPTDPNTGLPVESAARVVDDPVASGDAALQFFINGLQDDGVIWAQQAARFDEVSTLSVSVHSPEESFNTITKLAVYAGPRPERGWLREEEFDTERAIEDRAGWSRYEYEVDAEDVGIVAVGISVVWETEVARTIDDVTLS</sequence>
<proteinExistence type="predicted"/>
<gene>
    <name evidence="1" type="ORF">C474_12236</name>
</gene>
<comment type="caution">
    <text evidence="1">The sequence shown here is derived from an EMBL/GenBank/DDBJ whole genome shotgun (WGS) entry which is preliminary data.</text>
</comment>
<dbReference type="InParanoid" id="M0D527"/>
<accession>M0D527</accession>
<evidence type="ECO:0000313" key="2">
    <source>
        <dbReference type="Proteomes" id="UP000011513"/>
    </source>
</evidence>
<reference evidence="1 2" key="1">
    <citation type="journal article" date="2014" name="PLoS Genet.">
        <title>Phylogenetically driven sequencing of extremely halophilic archaea reveals strategies for static and dynamic osmo-response.</title>
        <authorList>
            <person name="Becker E.A."/>
            <person name="Seitzer P.M."/>
            <person name="Tritt A."/>
            <person name="Larsen D."/>
            <person name="Krusor M."/>
            <person name="Yao A.I."/>
            <person name="Wu D."/>
            <person name="Madern D."/>
            <person name="Eisen J.A."/>
            <person name="Darling A.E."/>
            <person name="Facciotti M.T."/>
        </authorList>
    </citation>
    <scope>NUCLEOTIDE SEQUENCE [LARGE SCALE GENOMIC DNA]</scope>
    <source>
        <strain evidence="1 2">JCM 14848</strain>
    </source>
</reference>
<evidence type="ECO:0008006" key="3">
    <source>
        <dbReference type="Google" id="ProtNLM"/>
    </source>
</evidence>
<name>M0D527_HALPD</name>
<keyword evidence="2" id="KW-1185">Reference proteome</keyword>
<dbReference type="Proteomes" id="UP000011513">
    <property type="component" value="Unassembled WGS sequence"/>
</dbReference>
<protein>
    <recommendedName>
        <fullName evidence="3">Lipoprotein</fullName>
    </recommendedName>
</protein>
<dbReference type="AlphaFoldDB" id="M0D527"/>
<evidence type="ECO:0000313" key="1">
    <source>
        <dbReference type="EMBL" id="ELZ29802.1"/>
    </source>
</evidence>
<dbReference type="Gene3D" id="2.60.120.260">
    <property type="entry name" value="Galactose-binding domain-like"/>
    <property type="match status" value="1"/>
</dbReference>
<organism evidence="1 2">
    <name type="scientific">Halogeometricum pallidum JCM 14848</name>
    <dbReference type="NCBI Taxonomy" id="1227487"/>
    <lineage>
        <taxon>Archaea</taxon>
        <taxon>Methanobacteriati</taxon>
        <taxon>Methanobacteriota</taxon>
        <taxon>Stenosarchaea group</taxon>
        <taxon>Halobacteria</taxon>
        <taxon>Halobacteriales</taxon>
        <taxon>Haloferacaceae</taxon>
        <taxon>Halogeometricum</taxon>
    </lineage>
</organism>
<dbReference type="eggNOG" id="arCOG06301">
    <property type="taxonomic scope" value="Archaea"/>
</dbReference>